<dbReference type="Gramene" id="KQL29777">
    <property type="protein sequence ID" value="KQL29777"/>
    <property type="gene ID" value="SETIT_019075mg"/>
</dbReference>
<evidence type="ECO:0000256" key="3">
    <source>
        <dbReference type="ARBA" id="ARBA00022741"/>
    </source>
</evidence>
<dbReference type="InterPro" id="IPR011009">
    <property type="entry name" value="Kinase-like_dom_sf"/>
</dbReference>
<evidence type="ECO:0000313" key="8">
    <source>
        <dbReference type="EMBL" id="RCV06532.1"/>
    </source>
</evidence>
<feature type="region of interest" description="Disordered" evidence="6">
    <location>
        <begin position="1"/>
        <end position="45"/>
    </location>
</feature>
<dbReference type="GO" id="GO:0005634">
    <property type="term" value="C:nucleus"/>
    <property type="evidence" value="ECO:0000318"/>
    <property type="project" value="GO_Central"/>
</dbReference>
<keyword evidence="3" id="KW-0547">Nucleotide-binding</keyword>
<evidence type="ECO:0000256" key="6">
    <source>
        <dbReference type="SAM" id="MobiDB-lite"/>
    </source>
</evidence>
<reference evidence="8 10" key="1">
    <citation type="journal article" date="2012" name="Nat. Biotechnol.">
        <title>Reference genome sequence of the model plant Setaria.</title>
        <authorList>
            <person name="Bennetzen J.L."/>
            <person name="Schmutz J."/>
            <person name="Wang H."/>
            <person name="Percifield R."/>
            <person name="Hawkins J."/>
            <person name="Pontaroli A.C."/>
            <person name="Estep M."/>
            <person name="Feng L."/>
            <person name="Vaughn J.N."/>
            <person name="Grimwood J."/>
            <person name="Jenkins J."/>
            <person name="Barry K."/>
            <person name="Lindquist E."/>
            <person name="Hellsten U."/>
            <person name="Deshpande S."/>
            <person name="Wang X."/>
            <person name="Wu X."/>
            <person name="Mitros T."/>
            <person name="Triplett J."/>
            <person name="Yang X."/>
            <person name="Ye C.Y."/>
            <person name="Mauro-Herrera M."/>
            <person name="Wang L."/>
            <person name="Li P."/>
            <person name="Sharma M."/>
            <person name="Sharma R."/>
            <person name="Ronald P.C."/>
            <person name="Panaud O."/>
            <person name="Kellogg E.A."/>
            <person name="Brutnell T.P."/>
            <person name="Doust A.N."/>
            <person name="Tuskan G.A."/>
            <person name="Rokhsar D."/>
            <person name="Devos K.M."/>
        </authorList>
    </citation>
    <scope>NUCLEOTIDE SEQUENCE [LARGE SCALE GENOMIC DNA]</scope>
    <source>
        <strain evidence="10">cv. Yugu1</strain>
        <strain evidence="8">Yugu1</strain>
    </source>
</reference>
<dbReference type="Proteomes" id="UP000004995">
    <property type="component" value="Unassembled WGS sequence"/>
</dbReference>
<dbReference type="EMBL" id="CM003528">
    <property type="protein sequence ID" value="RCV06532.1"/>
    <property type="molecule type" value="Genomic_DNA"/>
</dbReference>
<dbReference type="RefSeq" id="XP_004954951.1">
    <property type="nucleotide sequence ID" value="XM_004954894.1"/>
</dbReference>
<dbReference type="GO" id="GO:0035556">
    <property type="term" value="P:intracellular signal transduction"/>
    <property type="evidence" value="ECO:0000318"/>
    <property type="project" value="GO_Central"/>
</dbReference>
<comment type="catalytic activity">
    <reaction evidence="5">
        <text>[DNA-directed RNA polymerase] + ATP = phospho-[DNA-directed RNA polymerase] + ADP + H(+)</text>
        <dbReference type="Rhea" id="RHEA:10216"/>
        <dbReference type="Rhea" id="RHEA-COMP:11321"/>
        <dbReference type="Rhea" id="RHEA-COMP:11322"/>
        <dbReference type="ChEBI" id="CHEBI:15378"/>
        <dbReference type="ChEBI" id="CHEBI:30616"/>
        <dbReference type="ChEBI" id="CHEBI:43176"/>
        <dbReference type="ChEBI" id="CHEBI:68546"/>
        <dbReference type="ChEBI" id="CHEBI:456216"/>
        <dbReference type="EC" id="2.7.11.23"/>
    </reaction>
</comment>
<reference evidence="9" key="3">
    <citation type="submission" date="2018-08" db="UniProtKB">
        <authorList>
            <consortium name="EnsemblPlants"/>
        </authorList>
    </citation>
    <scope>IDENTIFICATION</scope>
    <source>
        <strain evidence="9">Yugu1</strain>
    </source>
</reference>
<evidence type="ECO:0000256" key="5">
    <source>
        <dbReference type="ARBA" id="ARBA00049280"/>
    </source>
</evidence>
<dbReference type="PROSITE" id="PS50011">
    <property type="entry name" value="PROTEIN_KINASE_DOM"/>
    <property type="match status" value="1"/>
</dbReference>
<dbReference type="GO" id="GO:0008353">
    <property type="term" value="F:RNA polymerase II CTD heptapeptide repeat kinase activity"/>
    <property type="evidence" value="ECO:0007669"/>
    <property type="project" value="UniProtKB-EC"/>
</dbReference>
<name>K3YXS7_SETIT</name>
<dbReference type="EC" id="2.7.11.23" evidence="1"/>
<feature type="domain" description="Protein kinase" evidence="7">
    <location>
        <begin position="1"/>
        <end position="248"/>
    </location>
</feature>
<keyword evidence="2" id="KW-0597">Phosphoprotein</keyword>
<dbReference type="AlphaFoldDB" id="K3YXS7"/>
<keyword evidence="4" id="KW-0067">ATP-binding</keyword>
<evidence type="ECO:0000313" key="9">
    <source>
        <dbReference type="EnsemblPlants" id="KQL29777"/>
    </source>
</evidence>
<dbReference type="EMBL" id="AGNK02000337">
    <property type="status" value="NOT_ANNOTATED_CDS"/>
    <property type="molecule type" value="Genomic_DNA"/>
</dbReference>
<dbReference type="KEGG" id="sita:101780450"/>
<keyword evidence="10" id="KW-1185">Reference proteome</keyword>
<dbReference type="OrthoDB" id="626675at2759"/>
<reference evidence="8" key="2">
    <citation type="submission" date="2015-07" db="EMBL/GenBank/DDBJ databases">
        <authorList>
            <person name="Noorani M."/>
        </authorList>
    </citation>
    <scope>NUCLEOTIDE SEQUENCE</scope>
    <source>
        <strain evidence="8">Yugu1</strain>
    </source>
</reference>
<accession>K3YXS7</accession>
<dbReference type="SUPFAM" id="SSF56112">
    <property type="entry name" value="Protein kinase-like (PK-like)"/>
    <property type="match status" value="1"/>
</dbReference>
<dbReference type="Pfam" id="PF00069">
    <property type="entry name" value="Pkinase"/>
    <property type="match status" value="1"/>
</dbReference>
<dbReference type="InterPro" id="IPR000719">
    <property type="entry name" value="Prot_kinase_dom"/>
</dbReference>
<protein>
    <recommendedName>
        <fullName evidence="1">[RNA-polymerase]-subunit kinase</fullName>
        <ecNumber evidence="1">2.7.11.23</ecNumber>
    </recommendedName>
</protein>
<dbReference type="PANTHER" id="PTHR24056">
    <property type="entry name" value="CELL DIVISION PROTEIN KINASE"/>
    <property type="match status" value="1"/>
</dbReference>
<dbReference type="HOGENOM" id="CLU_000288_63_11_1"/>
<gene>
    <name evidence="9" type="primary">LOC101780450</name>
    <name evidence="8" type="ORF">SETIT_1G170600v2</name>
</gene>
<evidence type="ECO:0000256" key="4">
    <source>
        <dbReference type="ARBA" id="ARBA00022840"/>
    </source>
</evidence>
<dbReference type="GeneID" id="101780450"/>
<dbReference type="GO" id="GO:0004674">
    <property type="term" value="F:protein serine/threonine kinase activity"/>
    <property type="evidence" value="ECO:0000318"/>
    <property type="project" value="GO_Central"/>
</dbReference>
<evidence type="ECO:0000313" key="10">
    <source>
        <dbReference type="Proteomes" id="UP000004995"/>
    </source>
</evidence>
<dbReference type="InterPro" id="IPR050108">
    <property type="entry name" value="CDK"/>
</dbReference>
<dbReference type="GO" id="GO:0005524">
    <property type="term" value="F:ATP binding"/>
    <property type="evidence" value="ECO:0007669"/>
    <property type="project" value="UniProtKB-KW"/>
</dbReference>
<evidence type="ECO:0000256" key="2">
    <source>
        <dbReference type="ARBA" id="ARBA00022553"/>
    </source>
</evidence>
<sequence length="279" mass="29772">MAAAALPTARKRPALDEACPTEAGKKRPRYQLADTGDDNAMPEKIGEGTSIATELTGPSLRTRLTRPFSESEARDCMRQLLRAAGELHATGTIHRDISPDNILVGPDDGSGALKISGFGPAAPAPATMLLGKTYMLEEPPTGALLYCAPERLFGLRRHGPEVDVWALGCVMAELLAGAPLFTEATEDEMITQGLDLHDEILTMGVGAFDGMGMLDRLSPPGREVLAGLLSFYSDERLTAADALKHPWFAEEDVEAEPPCCCRGSGDPWLCALDLTSIVP</sequence>
<evidence type="ECO:0000256" key="1">
    <source>
        <dbReference type="ARBA" id="ARBA00012409"/>
    </source>
</evidence>
<dbReference type="Gene3D" id="1.10.510.10">
    <property type="entry name" value="Transferase(Phosphotransferase) domain 1"/>
    <property type="match status" value="1"/>
</dbReference>
<evidence type="ECO:0000259" key="7">
    <source>
        <dbReference type="PROSITE" id="PS50011"/>
    </source>
</evidence>
<dbReference type="EnsemblPlants" id="KQL29777">
    <property type="protein sequence ID" value="KQL29777"/>
    <property type="gene ID" value="SETIT_019075mg"/>
</dbReference>
<dbReference type="eggNOG" id="KOG0660">
    <property type="taxonomic scope" value="Eukaryota"/>
</dbReference>
<dbReference type="STRING" id="4555.K3YXS7"/>
<organism evidence="9 10">
    <name type="scientific">Setaria italica</name>
    <name type="common">Foxtail millet</name>
    <name type="synonym">Panicum italicum</name>
    <dbReference type="NCBI Taxonomy" id="4555"/>
    <lineage>
        <taxon>Eukaryota</taxon>
        <taxon>Viridiplantae</taxon>
        <taxon>Streptophyta</taxon>
        <taxon>Embryophyta</taxon>
        <taxon>Tracheophyta</taxon>
        <taxon>Spermatophyta</taxon>
        <taxon>Magnoliopsida</taxon>
        <taxon>Liliopsida</taxon>
        <taxon>Poales</taxon>
        <taxon>Poaceae</taxon>
        <taxon>PACMAD clade</taxon>
        <taxon>Panicoideae</taxon>
        <taxon>Panicodae</taxon>
        <taxon>Paniceae</taxon>
        <taxon>Cenchrinae</taxon>
        <taxon>Setaria</taxon>
    </lineage>
</organism>
<dbReference type="OMA" id="SEARDCM"/>
<proteinExistence type="predicted"/>
<dbReference type="GO" id="GO:0005737">
    <property type="term" value="C:cytoplasm"/>
    <property type="evidence" value="ECO:0000318"/>
    <property type="project" value="GO_Central"/>
</dbReference>
<dbReference type="PANTHER" id="PTHR24056:SF432">
    <property type="entry name" value="OS10G0154500 PROTEIN"/>
    <property type="match status" value="1"/>
</dbReference>
<dbReference type="SMART" id="SM00220">
    <property type="entry name" value="S_TKc"/>
    <property type="match status" value="1"/>
</dbReference>